<keyword evidence="2" id="KW-0902">Two-component regulatory system</keyword>
<evidence type="ECO:0000256" key="5">
    <source>
        <dbReference type="ARBA" id="ARBA00023163"/>
    </source>
</evidence>
<evidence type="ECO:0000313" key="11">
    <source>
        <dbReference type="Proteomes" id="UP000723714"/>
    </source>
</evidence>
<keyword evidence="3" id="KW-0805">Transcription regulation</keyword>
<dbReference type="PROSITE" id="PS51755">
    <property type="entry name" value="OMPR_PHOB"/>
    <property type="match status" value="1"/>
</dbReference>
<keyword evidence="5" id="KW-0804">Transcription</keyword>
<dbReference type="EMBL" id="JABACJ020000004">
    <property type="protein sequence ID" value="MBU3875549.1"/>
    <property type="molecule type" value="Genomic_DNA"/>
</dbReference>
<dbReference type="CDD" id="cd17574">
    <property type="entry name" value="REC_OmpR"/>
    <property type="match status" value="1"/>
</dbReference>
<dbReference type="InterPro" id="IPR001867">
    <property type="entry name" value="OmpR/PhoB-type_DNA-bd"/>
</dbReference>
<dbReference type="PANTHER" id="PTHR48111:SF40">
    <property type="entry name" value="PHOSPHATE REGULON TRANSCRIPTIONAL REGULATORY PROTEIN PHOB"/>
    <property type="match status" value="1"/>
</dbReference>
<dbReference type="InterPro" id="IPR001789">
    <property type="entry name" value="Sig_transdc_resp-reg_receiver"/>
</dbReference>
<dbReference type="PANTHER" id="PTHR48111">
    <property type="entry name" value="REGULATOR OF RPOS"/>
    <property type="match status" value="1"/>
</dbReference>
<evidence type="ECO:0000256" key="6">
    <source>
        <dbReference type="PROSITE-ProRule" id="PRU00169"/>
    </source>
</evidence>
<organism evidence="10 11">
    <name type="scientific">Faecalicatena faecalis</name>
    <dbReference type="NCBI Taxonomy" id="2726362"/>
    <lineage>
        <taxon>Bacteria</taxon>
        <taxon>Bacillati</taxon>
        <taxon>Bacillota</taxon>
        <taxon>Clostridia</taxon>
        <taxon>Lachnospirales</taxon>
        <taxon>Lachnospiraceae</taxon>
        <taxon>Faecalicatena</taxon>
    </lineage>
</organism>
<proteinExistence type="predicted"/>
<accession>A0ABS6D219</accession>
<protein>
    <submittedName>
        <fullName evidence="10">Response regulator transcription factor</fullName>
    </submittedName>
</protein>
<sequence length="220" mass="25764">MEKLLFIDDDTEMLSLNQTYFSEHGFYTDTAANTDDARSLLKETVYDCIILDVRMEGENGFDFCRTLKNLDDTPVIFLTVLTDDESLEKGFLNGGDDYLTKPYRMKELELRIRARIRQKRSFEYEDRSSGLIICPDEKQAYIGTSSLGLTVNEFQILQFLSQNKGIPFKQDEIYEALWGESYNTHSVQVLIMRIRRKLKEFSPDKEYIRTQWGKGYVFTE</sequence>
<feature type="modified residue" description="4-aspartylphosphate" evidence="6">
    <location>
        <position position="52"/>
    </location>
</feature>
<evidence type="ECO:0000259" key="8">
    <source>
        <dbReference type="PROSITE" id="PS50110"/>
    </source>
</evidence>
<dbReference type="SMART" id="SM00862">
    <property type="entry name" value="Trans_reg_C"/>
    <property type="match status" value="1"/>
</dbReference>
<dbReference type="Proteomes" id="UP000723714">
    <property type="component" value="Unassembled WGS sequence"/>
</dbReference>
<evidence type="ECO:0000256" key="3">
    <source>
        <dbReference type="ARBA" id="ARBA00023015"/>
    </source>
</evidence>
<evidence type="ECO:0000256" key="1">
    <source>
        <dbReference type="ARBA" id="ARBA00022553"/>
    </source>
</evidence>
<name>A0ABS6D219_9FIRM</name>
<feature type="domain" description="OmpR/PhoB-type" evidence="9">
    <location>
        <begin position="119"/>
        <end position="220"/>
    </location>
</feature>
<dbReference type="RefSeq" id="WP_216240580.1">
    <property type="nucleotide sequence ID" value="NZ_JABACJ020000004.1"/>
</dbReference>
<dbReference type="PROSITE" id="PS50110">
    <property type="entry name" value="RESPONSE_REGULATORY"/>
    <property type="match status" value="1"/>
</dbReference>
<keyword evidence="11" id="KW-1185">Reference proteome</keyword>
<feature type="DNA-binding region" description="OmpR/PhoB-type" evidence="7">
    <location>
        <begin position="119"/>
        <end position="220"/>
    </location>
</feature>
<dbReference type="InterPro" id="IPR039420">
    <property type="entry name" value="WalR-like"/>
</dbReference>
<feature type="domain" description="Response regulatory" evidence="8">
    <location>
        <begin position="3"/>
        <end position="116"/>
    </location>
</feature>
<evidence type="ECO:0000259" key="9">
    <source>
        <dbReference type="PROSITE" id="PS51755"/>
    </source>
</evidence>
<gene>
    <name evidence="10" type="ORF">HGO97_006960</name>
</gene>
<keyword evidence="4 7" id="KW-0238">DNA-binding</keyword>
<dbReference type="Pfam" id="PF00072">
    <property type="entry name" value="Response_reg"/>
    <property type="match status" value="1"/>
</dbReference>
<evidence type="ECO:0000256" key="7">
    <source>
        <dbReference type="PROSITE-ProRule" id="PRU01091"/>
    </source>
</evidence>
<evidence type="ECO:0000256" key="2">
    <source>
        <dbReference type="ARBA" id="ARBA00023012"/>
    </source>
</evidence>
<keyword evidence="1 6" id="KW-0597">Phosphoprotein</keyword>
<comment type="caution">
    <text evidence="10">The sequence shown here is derived from an EMBL/GenBank/DDBJ whole genome shotgun (WGS) entry which is preliminary data.</text>
</comment>
<reference evidence="10 11" key="1">
    <citation type="submission" date="2021-06" db="EMBL/GenBank/DDBJ databases">
        <title>Faecalicatena sp. nov. isolated from porcine feces.</title>
        <authorList>
            <person name="Oh B.S."/>
            <person name="Lee J.H."/>
        </authorList>
    </citation>
    <scope>NUCLEOTIDE SEQUENCE [LARGE SCALE GENOMIC DNA]</scope>
    <source>
        <strain evidence="10 11">AGMB00832</strain>
    </source>
</reference>
<evidence type="ECO:0000313" key="10">
    <source>
        <dbReference type="EMBL" id="MBU3875549.1"/>
    </source>
</evidence>
<dbReference type="Pfam" id="PF00486">
    <property type="entry name" value="Trans_reg_C"/>
    <property type="match status" value="1"/>
</dbReference>
<dbReference type="CDD" id="cd00383">
    <property type="entry name" value="trans_reg_C"/>
    <property type="match status" value="1"/>
</dbReference>
<evidence type="ECO:0000256" key="4">
    <source>
        <dbReference type="ARBA" id="ARBA00023125"/>
    </source>
</evidence>
<dbReference type="SMART" id="SM00448">
    <property type="entry name" value="REC"/>
    <property type="match status" value="1"/>
</dbReference>